<evidence type="ECO:0000256" key="3">
    <source>
        <dbReference type="ARBA" id="ARBA00022729"/>
    </source>
</evidence>
<dbReference type="Pfam" id="PF13458">
    <property type="entry name" value="Peripla_BP_6"/>
    <property type="match status" value="1"/>
</dbReference>
<keyword evidence="2" id="KW-0813">Transport</keyword>
<feature type="domain" description="Leucine-binding protein" evidence="6">
    <location>
        <begin position="23"/>
        <end position="359"/>
    </location>
</feature>
<comment type="similarity">
    <text evidence="1">Belongs to the leucine-binding protein family.</text>
</comment>
<keyword evidence="8" id="KW-1185">Reference proteome</keyword>
<evidence type="ECO:0000313" key="8">
    <source>
        <dbReference type="Proteomes" id="UP000199569"/>
    </source>
</evidence>
<dbReference type="PRINTS" id="PR00337">
    <property type="entry name" value="LEUILEVALBP"/>
</dbReference>
<dbReference type="InterPro" id="IPR051010">
    <property type="entry name" value="BCAA_transport"/>
</dbReference>
<evidence type="ECO:0000256" key="2">
    <source>
        <dbReference type="ARBA" id="ARBA00022448"/>
    </source>
</evidence>
<proteinExistence type="inferred from homology"/>
<evidence type="ECO:0000259" key="6">
    <source>
        <dbReference type="Pfam" id="PF13458"/>
    </source>
</evidence>
<protein>
    <submittedName>
        <fullName evidence="7">Branched-chain amino acid transport system substrate-binding protein</fullName>
    </submittedName>
</protein>
<evidence type="ECO:0000313" key="7">
    <source>
        <dbReference type="EMBL" id="SCZ12802.1"/>
    </source>
</evidence>
<dbReference type="OrthoDB" id="7855203at2"/>
<dbReference type="PANTHER" id="PTHR30483">
    <property type="entry name" value="LEUCINE-SPECIFIC-BINDING PROTEIN"/>
    <property type="match status" value="1"/>
</dbReference>
<keyword evidence="3 5" id="KW-0732">Signal</keyword>
<dbReference type="EMBL" id="FMVJ01000019">
    <property type="protein sequence ID" value="SCZ12802.1"/>
    <property type="molecule type" value="Genomic_DNA"/>
</dbReference>
<dbReference type="InterPro" id="IPR028081">
    <property type="entry name" value="Leu-bd"/>
</dbReference>
<dbReference type="InterPro" id="IPR000709">
    <property type="entry name" value="Leu_Ile_Val-bd"/>
</dbReference>
<gene>
    <name evidence="7" type="ORF">SAMN02927923_04383</name>
</gene>
<feature type="signal peptide" evidence="5">
    <location>
        <begin position="1"/>
        <end position="22"/>
    </location>
</feature>
<evidence type="ECO:0000256" key="5">
    <source>
        <dbReference type="SAM" id="SignalP"/>
    </source>
</evidence>
<evidence type="ECO:0000256" key="4">
    <source>
        <dbReference type="ARBA" id="ARBA00022970"/>
    </source>
</evidence>
<dbReference type="STRING" id="549386.SAMN02927923_04383"/>
<evidence type="ECO:0000256" key="1">
    <source>
        <dbReference type="ARBA" id="ARBA00010062"/>
    </source>
</evidence>
<accession>A0A1G5LIY0</accession>
<reference evidence="7 8" key="1">
    <citation type="submission" date="2016-10" db="EMBL/GenBank/DDBJ databases">
        <authorList>
            <person name="de Groot N.N."/>
        </authorList>
    </citation>
    <scope>NUCLEOTIDE SEQUENCE [LARGE SCALE GENOMIC DNA]</scope>
    <source>
        <strain evidence="7 8">CGMCC 1.7666</strain>
    </source>
</reference>
<dbReference type="SUPFAM" id="SSF53822">
    <property type="entry name" value="Periplasmic binding protein-like I"/>
    <property type="match status" value="1"/>
</dbReference>
<dbReference type="GO" id="GO:0006865">
    <property type="term" value="P:amino acid transport"/>
    <property type="evidence" value="ECO:0007669"/>
    <property type="project" value="UniProtKB-KW"/>
</dbReference>
<dbReference type="CDD" id="cd19982">
    <property type="entry name" value="PBP1_ABC_ligand_binding-like"/>
    <property type="match status" value="1"/>
</dbReference>
<keyword evidence="4" id="KW-0029">Amino-acid transport</keyword>
<dbReference type="PANTHER" id="PTHR30483:SF37">
    <property type="entry name" value="ABC TRANSPORTER SUBSTRATE-BINDING PROTEIN"/>
    <property type="match status" value="1"/>
</dbReference>
<sequence length="396" mass="42488">MRIAIAAALAATLSVVGTPAQAQVEVGVINSLSGNFAAFGERYRTGLQVALDEINANGGIKGQQLTLTIQDDRSEAKSALAAAESFASKGVPLVIGSYASSITGPLAQFLTRQKVPMIVLGSADDSITKPGSPWVFRAKHNSTIVAKAYFDYFDHLKSTKKDAPLATVAMLYGNGAWPTSLAKEGKRLAAERGYKVVGDQAYDQGVTDFRPILNRFRGANPDILYIVSYAEDGVAITRQMREVGLNAKVIAIDTSAALPSFVQQVGKSADYIATAVSWSQDVKYPGAQELYERLKAKAGGEPSFYEAEGYLALMVAADALRRADPKSRDSVREALATTDITTPVTTVNFKSADGFQGQNPIRSLILQIQDGKHVTVFPDDLAAKQPQHPTPEWSTR</sequence>
<name>A0A1G5LIY0_9HYPH</name>
<dbReference type="AlphaFoldDB" id="A0A1G5LIY0"/>
<organism evidence="7 8">
    <name type="scientific">Microvirga guangxiensis</name>
    <dbReference type="NCBI Taxonomy" id="549386"/>
    <lineage>
        <taxon>Bacteria</taxon>
        <taxon>Pseudomonadati</taxon>
        <taxon>Pseudomonadota</taxon>
        <taxon>Alphaproteobacteria</taxon>
        <taxon>Hyphomicrobiales</taxon>
        <taxon>Methylobacteriaceae</taxon>
        <taxon>Microvirga</taxon>
    </lineage>
</organism>
<feature type="chain" id="PRO_5011671924" evidence="5">
    <location>
        <begin position="23"/>
        <end position="396"/>
    </location>
</feature>
<dbReference type="Gene3D" id="3.40.50.2300">
    <property type="match status" value="2"/>
</dbReference>
<dbReference type="Proteomes" id="UP000199569">
    <property type="component" value="Unassembled WGS sequence"/>
</dbReference>
<dbReference type="InterPro" id="IPR028082">
    <property type="entry name" value="Peripla_BP_I"/>
</dbReference>